<evidence type="ECO:0000313" key="3">
    <source>
        <dbReference type="Proteomes" id="UP000735302"/>
    </source>
</evidence>
<accession>A0AAV4DEK4</accession>
<evidence type="ECO:0000313" key="2">
    <source>
        <dbReference type="EMBL" id="GFO42581.1"/>
    </source>
</evidence>
<dbReference type="Proteomes" id="UP000735302">
    <property type="component" value="Unassembled WGS sequence"/>
</dbReference>
<gene>
    <name evidence="2" type="ORF">PoB_006908600</name>
</gene>
<comment type="caution">
    <text evidence="2">The sequence shown here is derived from an EMBL/GenBank/DDBJ whole genome shotgun (WGS) entry which is preliminary data.</text>
</comment>
<dbReference type="AlphaFoldDB" id="A0AAV4DEK4"/>
<proteinExistence type="predicted"/>
<protein>
    <submittedName>
        <fullName evidence="2">Uncharacterized protein</fullName>
    </submittedName>
</protein>
<feature type="region of interest" description="Disordered" evidence="1">
    <location>
        <begin position="1"/>
        <end position="74"/>
    </location>
</feature>
<sequence>MDTNQYLGARGDSGGVWVRTEDNKESGRDRPSHTSRKSYRTLLRPCESKGSEESNGKLPQNAVNAKNNHNHTPDSSLLEISVGLTLLFTNNSKNSNALKTIQTFTETQIETHGQGWSMQIMK</sequence>
<feature type="compositionally biased region" description="Basic and acidic residues" evidence="1">
    <location>
        <begin position="19"/>
        <end position="32"/>
    </location>
</feature>
<organism evidence="2 3">
    <name type="scientific">Plakobranchus ocellatus</name>
    <dbReference type="NCBI Taxonomy" id="259542"/>
    <lineage>
        <taxon>Eukaryota</taxon>
        <taxon>Metazoa</taxon>
        <taxon>Spiralia</taxon>
        <taxon>Lophotrochozoa</taxon>
        <taxon>Mollusca</taxon>
        <taxon>Gastropoda</taxon>
        <taxon>Heterobranchia</taxon>
        <taxon>Euthyneura</taxon>
        <taxon>Panpulmonata</taxon>
        <taxon>Sacoglossa</taxon>
        <taxon>Placobranchoidea</taxon>
        <taxon>Plakobranchidae</taxon>
        <taxon>Plakobranchus</taxon>
    </lineage>
</organism>
<reference evidence="2 3" key="1">
    <citation type="journal article" date="2021" name="Elife">
        <title>Chloroplast acquisition without the gene transfer in kleptoplastic sea slugs, Plakobranchus ocellatus.</title>
        <authorList>
            <person name="Maeda T."/>
            <person name="Takahashi S."/>
            <person name="Yoshida T."/>
            <person name="Shimamura S."/>
            <person name="Takaki Y."/>
            <person name="Nagai Y."/>
            <person name="Toyoda A."/>
            <person name="Suzuki Y."/>
            <person name="Arimoto A."/>
            <person name="Ishii H."/>
            <person name="Satoh N."/>
            <person name="Nishiyama T."/>
            <person name="Hasebe M."/>
            <person name="Maruyama T."/>
            <person name="Minagawa J."/>
            <person name="Obokata J."/>
            <person name="Shigenobu S."/>
        </authorList>
    </citation>
    <scope>NUCLEOTIDE SEQUENCE [LARGE SCALE GENOMIC DNA]</scope>
</reference>
<evidence type="ECO:0000256" key="1">
    <source>
        <dbReference type="SAM" id="MobiDB-lite"/>
    </source>
</evidence>
<name>A0AAV4DEK4_9GAST</name>
<dbReference type="EMBL" id="BLXT01007807">
    <property type="protein sequence ID" value="GFO42581.1"/>
    <property type="molecule type" value="Genomic_DNA"/>
</dbReference>
<feature type="compositionally biased region" description="Polar residues" evidence="1">
    <location>
        <begin position="57"/>
        <end position="67"/>
    </location>
</feature>
<keyword evidence="3" id="KW-1185">Reference proteome</keyword>
<feature type="compositionally biased region" description="Basic and acidic residues" evidence="1">
    <location>
        <begin position="46"/>
        <end position="55"/>
    </location>
</feature>